<dbReference type="AlphaFoldDB" id="A0A0M0K8R6"/>
<comment type="caution">
    <text evidence="12">The sequence shown here is derived from an EMBL/GenBank/DDBJ whole genome shotgun (WGS) entry which is preliminary data.</text>
</comment>
<keyword evidence="10" id="KW-0175">Coiled coil</keyword>
<evidence type="ECO:0000259" key="11">
    <source>
        <dbReference type="PROSITE" id="PS50222"/>
    </source>
</evidence>
<dbReference type="GO" id="GO:0016758">
    <property type="term" value="F:hexosyltransferase activity"/>
    <property type="evidence" value="ECO:0007669"/>
    <property type="project" value="InterPro"/>
</dbReference>
<reference evidence="13" key="1">
    <citation type="journal article" date="2015" name="PLoS Genet.">
        <title>Genome Sequence and Transcriptome Analyses of Chrysochromulina tobin: Metabolic Tools for Enhanced Algal Fitness in the Prominent Order Prymnesiales (Haptophyceae).</title>
        <authorList>
            <person name="Hovde B.T."/>
            <person name="Deodato C.R."/>
            <person name="Hunsperger H.M."/>
            <person name="Ryken S.A."/>
            <person name="Yost W."/>
            <person name="Jha R.K."/>
            <person name="Patterson J."/>
            <person name="Monnat R.J. Jr."/>
            <person name="Barlow S.B."/>
            <person name="Starkenburg S.R."/>
            <person name="Cattolico R.A."/>
        </authorList>
    </citation>
    <scope>NUCLEOTIDE SEQUENCE</scope>
    <source>
        <strain evidence="13">CCMP291</strain>
    </source>
</reference>
<keyword evidence="4" id="KW-0808">Transferase</keyword>
<keyword evidence="9" id="KW-0472">Membrane</keyword>
<evidence type="ECO:0000313" key="13">
    <source>
        <dbReference type="Proteomes" id="UP000037460"/>
    </source>
</evidence>
<evidence type="ECO:0000256" key="4">
    <source>
        <dbReference type="ARBA" id="ARBA00022679"/>
    </source>
</evidence>
<dbReference type="Pfam" id="PF01762">
    <property type="entry name" value="Galactosyl_T"/>
    <property type="match status" value="1"/>
</dbReference>
<keyword evidence="6" id="KW-0735">Signal-anchor</keyword>
<evidence type="ECO:0000256" key="8">
    <source>
        <dbReference type="ARBA" id="ARBA00023034"/>
    </source>
</evidence>
<organism evidence="12 13">
    <name type="scientific">Chrysochromulina tobinii</name>
    <dbReference type="NCBI Taxonomy" id="1460289"/>
    <lineage>
        <taxon>Eukaryota</taxon>
        <taxon>Haptista</taxon>
        <taxon>Haptophyta</taxon>
        <taxon>Prymnesiophyceae</taxon>
        <taxon>Prymnesiales</taxon>
        <taxon>Chrysochromulinaceae</taxon>
        <taxon>Chrysochromulina</taxon>
    </lineage>
</organism>
<evidence type="ECO:0000256" key="9">
    <source>
        <dbReference type="ARBA" id="ARBA00023136"/>
    </source>
</evidence>
<evidence type="ECO:0000256" key="10">
    <source>
        <dbReference type="SAM" id="Coils"/>
    </source>
</evidence>
<evidence type="ECO:0000313" key="12">
    <source>
        <dbReference type="EMBL" id="KOO34793.1"/>
    </source>
</evidence>
<accession>A0A0M0K8R6</accession>
<evidence type="ECO:0000256" key="7">
    <source>
        <dbReference type="ARBA" id="ARBA00022989"/>
    </source>
</evidence>
<dbReference type="InterPro" id="IPR002048">
    <property type="entry name" value="EF_hand_dom"/>
</dbReference>
<dbReference type="InterPro" id="IPR002659">
    <property type="entry name" value="Glyco_trans_31"/>
</dbReference>
<dbReference type="GO" id="GO:0005509">
    <property type="term" value="F:calcium ion binding"/>
    <property type="evidence" value="ECO:0007669"/>
    <property type="project" value="InterPro"/>
</dbReference>
<feature type="domain" description="EF-hand" evidence="11">
    <location>
        <begin position="661"/>
        <end position="696"/>
    </location>
</feature>
<dbReference type="Gene3D" id="1.10.238.10">
    <property type="entry name" value="EF-hand"/>
    <property type="match status" value="1"/>
</dbReference>
<dbReference type="OrthoDB" id="1158011at2759"/>
<comment type="subcellular location">
    <subcellularLocation>
        <location evidence="1">Golgi apparatus membrane</location>
        <topology evidence="1">Single-pass type II membrane protein</topology>
    </subcellularLocation>
</comment>
<keyword evidence="7" id="KW-1133">Transmembrane helix</keyword>
<evidence type="ECO:0000256" key="6">
    <source>
        <dbReference type="ARBA" id="ARBA00022968"/>
    </source>
</evidence>
<dbReference type="PANTHER" id="PTHR11214">
    <property type="entry name" value="BETA-1,3-N-ACETYLGLUCOSAMINYLTRANSFERASE"/>
    <property type="match status" value="1"/>
</dbReference>
<keyword evidence="5" id="KW-0812">Transmembrane</keyword>
<dbReference type="EMBL" id="JWZX01001088">
    <property type="protein sequence ID" value="KOO34793.1"/>
    <property type="molecule type" value="Genomic_DNA"/>
</dbReference>
<protein>
    <recommendedName>
        <fullName evidence="11">EF-hand domain-containing protein</fullName>
    </recommendedName>
</protein>
<evidence type="ECO:0000256" key="1">
    <source>
        <dbReference type="ARBA" id="ARBA00004323"/>
    </source>
</evidence>
<proteinExistence type="inferred from homology"/>
<feature type="coiled-coil region" evidence="10">
    <location>
        <begin position="505"/>
        <end position="566"/>
    </location>
</feature>
<name>A0A0M0K8R6_9EUKA</name>
<dbReference type="InterPro" id="IPR011992">
    <property type="entry name" value="EF-hand-dom_pair"/>
</dbReference>
<keyword evidence="3" id="KW-0328">Glycosyltransferase</keyword>
<evidence type="ECO:0000256" key="3">
    <source>
        <dbReference type="ARBA" id="ARBA00022676"/>
    </source>
</evidence>
<comment type="similarity">
    <text evidence="2">Belongs to the glycosyltransferase 31 family.</text>
</comment>
<dbReference type="PANTHER" id="PTHR11214:SF351">
    <property type="entry name" value="BETA-1,3-GALACTOSYLTRANSFERASE PVG3"/>
    <property type="match status" value="1"/>
</dbReference>
<keyword evidence="8" id="KW-0333">Golgi apparatus</keyword>
<dbReference type="Proteomes" id="UP000037460">
    <property type="component" value="Unassembled WGS sequence"/>
</dbReference>
<dbReference type="SUPFAM" id="SSF47473">
    <property type="entry name" value="EF-hand"/>
    <property type="match status" value="1"/>
</dbReference>
<evidence type="ECO:0000256" key="2">
    <source>
        <dbReference type="ARBA" id="ARBA00008661"/>
    </source>
</evidence>
<sequence length="742" mass="82212">MKPECASSGTAIDVGARGAEETVEMLTANFSTISIECQAEEYIRIYELLRYDPKLTLLHLCASNHERGPSIVNVFNAEGATTLERSALNRWGEMQRHRASKRKTEPVLSMPLDMLVWRHAEPNSGIEHPVCVIKATAYGRRATCGDDAAALAAAGVWLLIGVQTGPFNTARRVGVRSSWKRWEGEQPGVLVCFLLGRLGLKRKTLASLDAEDSKHRDILWLDNATDAGVPTLKGYHWWRAAHRLLPPPGATDGRGVQIAAKVDDDSFLHVGNLVKDLRRLHCVPHLHYGNMAYSGYDPSIWRKCGFSWQDDGIAFRRERCAECGAYPPFPFMNGLLELLSAPLVRYVATSPEVRHFVERAHDGCEARRLAGWDVSAGALKQRGDPGPRCWNRQEDMVLGFWLARAERRGLFRVAWVKINDRSANMGCLSTKGMYQRPRQDVISVHNLKVRGGLDYLYGLLHDGVAHSGENCTRWVYYDNCRDLENARPMVLNWCQQNCGGGSIDLKELSACLSSAQQKAQQKRNAPDPSRIKAEAIRAKAAEAEEAAALADRAAVLEEELEVMVADMNQRADLRFGALLQARGVKAAQVVVTWGSSRGEHAGELSKEDFRRAVIRLLKGLPPKLTKQELSGGAIAKGMEYGVQHGVQSAEVQMRAQASEAALEFEIDGVFDMFDADRGGYLDAGEALTMIKTLQCTGDKAAKDRRFKEYEARAVRSKANRLGLLVREAVRSSNAEHHSTLAC</sequence>
<keyword evidence="13" id="KW-1185">Reference proteome</keyword>
<dbReference type="PROSITE" id="PS50222">
    <property type="entry name" value="EF_HAND_2"/>
    <property type="match status" value="1"/>
</dbReference>
<evidence type="ECO:0000256" key="5">
    <source>
        <dbReference type="ARBA" id="ARBA00022692"/>
    </source>
</evidence>
<dbReference type="GO" id="GO:0000139">
    <property type="term" value="C:Golgi membrane"/>
    <property type="evidence" value="ECO:0007669"/>
    <property type="project" value="UniProtKB-SubCell"/>
</dbReference>
<gene>
    <name evidence="12" type="ORF">Ctob_014407</name>
</gene>